<evidence type="ECO:0000313" key="5">
    <source>
        <dbReference type="Proteomes" id="UP001501337"/>
    </source>
</evidence>
<dbReference type="PANTHER" id="PTHR46229">
    <property type="entry name" value="BOLA TRANSCRIPTION REGULATOR"/>
    <property type="match status" value="1"/>
</dbReference>
<dbReference type="Proteomes" id="UP001501337">
    <property type="component" value="Unassembled WGS sequence"/>
</dbReference>
<protein>
    <submittedName>
        <fullName evidence="4">Transcriptional regulator BolA</fullName>
    </submittedName>
</protein>
<sequence>MNTEQAIHGRVTDRFSPAHAELINESYKHNVPPGSETHFRLTLVSERFGDLNAVKRHQLVYGELKEFMAPGGVHALALHTFTPEEWAEEQGVPESPDCMGGKAGANPDVRQD</sequence>
<evidence type="ECO:0000256" key="3">
    <source>
        <dbReference type="SAM" id="MobiDB-lite"/>
    </source>
</evidence>
<dbReference type="InterPro" id="IPR036065">
    <property type="entry name" value="BolA-like_sf"/>
</dbReference>
<dbReference type="PANTHER" id="PTHR46229:SF2">
    <property type="entry name" value="BOLA-LIKE PROTEIN 1"/>
    <property type="match status" value="1"/>
</dbReference>
<evidence type="ECO:0000256" key="2">
    <source>
        <dbReference type="RuleBase" id="RU003860"/>
    </source>
</evidence>
<evidence type="ECO:0000313" key="4">
    <source>
        <dbReference type="EMBL" id="GAA3959060.1"/>
    </source>
</evidence>
<gene>
    <name evidence="4" type="primary">bolA</name>
    <name evidence="4" type="ORF">GCM10022278_16760</name>
</gene>
<proteinExistence type="inferred from homology"/>
<keyword evidence="5" id="KW-1185">Reference proteome</keyword>
<organism evidence="4 5">
    <name type="scientific">Allohahella marinimesophila</name>
    <dbReference type="NCBI Taxonomy" id="1054972"/>
    <lineage>
        <taxon>Bacteria</taxon>
        <taxon>Pseudomonadati</taxon>
        <taxon>Pseudomonadota</taxon>
        <taxon>Gammaproteobacteria</taxon>
        <taxon>Oceanospirillales</taxon>
        <taxon>Hahellaceae</taxon>
        <taxon>Allohahella</taxon>
    </lineage>
</organism>
<dbReference type="InterPro" id="IPR050961">
    <property type="entry name" value="BolA/IbaG_stress_morph_reg"/>
</dbReference>
<reference evidence="5" key="1">
    <citation type="journal article" date="2019" name="Int. J. Syst. Evol. Microbiol.">
        <title>The Global Catalogue of Microorganisms (GCM) 10K type strain sequencing project: providing services to taxonomists for standard genome sequencing and annotation.</title>
        <authorList>
            <consortium name="The Broad Institute Genomics Platform"/>
            <consortium name="The Broad Institute Genome Sequencing Center for Infectious Disease"/>
            <person name="Wu L."/>
            <person name="Ma J."/>
        </authorList>
    </citation>
    <scope>NUCLEOTIDE SEQUENCE [LARGE SCALE GENOMIC DNA]</scope>
    <source>
        <strain evidence="5">JCM 17555</strain>
    </source>
</reference>
<dbReference type="SUPFAM" id="SSF82657">
    <property type="entry name" value="BolA-like"/>
    <property type="match status" value="1"/>
</dbReference>
<dbReference type="InterPro" id="IPR002634">
    <property type="entry name" value="BolA"/>
</dbReference>
<accession>A0ABP7P4D4</accession>
<dbReference type="EMBL" id="BAABBO010000007">
    <property type="protein sequence ID" value="GAA3959060.1"/>
    <property type="molecule type" value="Genomic_DNA"/>
</dbReference>
<dbReference type="Gene3D" id="3.30.300.90">
    <property type="entry name" value="BolA-like"/>
    <property type="match status" value="1"/>
</dbReference>
<dbReference type="PIRSF" id="PIRSF003113">
    <property type="entry name" value="BolA"/>
    <property type="match status" value="1"/>
</dbReference>
<evidence type="ECO:0000256" key="1">
    <source>
        <dbReference type="ARBA" id="ARBA00005578"/>
    </source>
</evidence>
<feature type="region of interest" description="Disordered" evidence="3">
    <location>
        <begin position="85"/>
        <end position="112"/>
    </location>
</feature>
<name>A0ABP7P4D4_9GAMM</name>
<comment type="similarity">
    <text evidence="1 2">Belongs to the BolA/IbaG family.</text>
</comment>
<dbReference type="RefSeq" id="WP_344805233.1">
    <property type="nucleotide sequence ID" value="NZ_BAABBO010000007.1"/>
</dbReference>
<comment type="caution">
    <text evidence="4">The sequence shown here is derived from an EMBL/GenBank/DDBJ whole genome shotgun (WGS) entry which is preliminary data.</text>
</comment>
<dbReference type="Pfam" id="PF01722">
    <property type="entry name" value="BolA"/>
    <property type="match status" value="1"/>
</dbReference>